<organism evidence="2 3">
    <name type="scientific">Methylobacterium aquaticum</name>
    <dbReference type="NCBI Taxonomy" id="270351"/>
    <lineage>
        <taxon>Bacteria</taxon>
        <taxon>Pseudomonadati</taxon>
        <taxon>Pseudomonadota</taxon>
        <taxon>Alphaproteobacteria</taxon>
        <taxon>Hyphomicrobiales</taxon>
        <taxon>Methylobacteriaceae</taxon>
        <taxon>Methylobacterium</taxon>
    </lineage>
</organism>
<sequence length="74" mass="8059">MPRALPSSEIVRPHASRAGETNPIPAASEERREARKGAALARRLKAAADRHDAGQVGEDVTDLSSEDFIARLRR</sequence>
<reference evidence="2 3" key="1">
    <citation type="journal article" date="2015" name="Genome Announc.">
        <title>Complete Genome Sequence of Methylobacterium aquaticum Strain 22A, Isolated from Racomitrium japonicum Moss.</title>
        <authorList>
            <person name="Tani A."/>
            <person name="Ogura Y."/>
            <person name="Hayashi T."/>
            <person name="Kimbara K."/>
        </authorList>
    </citation>
    <scope>NUCLEOTIDE SEQUENCE [LARGE SCALE GENOMIC DNA]</scope>
    <source>
        <strain evidence="2 3">MA-22A</strain>
        <plasmid evidence="3">Plasmid pMaq22A_1p DNA</plasmid>
    </source>
</reference>
<reference evidence="3" key="2">
    <citation type="submission" date="2015-01" db="EMBL/GenBank/DDBJ databases">
        <title>Complete genome sequence of Methylobacterium aquaticum strain 22A.</title>
        <authorList>
            <person name="Tani A."/>
            <person name="Ogura Y."/>
            <person name="Hayashi T."/>
        </authorList>
    </citation>
    <scope>NUCLEOTIDE SEQUENCE [LARGE SCALE GENOMIC DNA]</scope>
    <source>
        <strain evidence="3">MA-22A</strain>
        <plasmid evidence="3">Plasmid pMaq22A_1p DNA</plasmid>
    </source>
</reference>
<dbReference type="RefSeq" id="WP_145984720.1">
    <property type="nucleotide sequence ID" value="NZ_AP014705.1"/>
</dbReference>
<dbReference type="EMBL" id="AP014705">
    <property type="protein sequence ID" value="BAQ48397.1"/>
    <property type="molecule type" value="Genomic_DNA"/>
</dbReference>
<geneLocation type="plasmid" evidence="3">
    <name>pMaq22A_1p DNA</name>
</geneLocation>
<gene>
    <name evidence="2" type="ORF">Maq22A_1p30160</name>
</gene>
<evidence type="ECO:0000256" key="1">
    <source>
        <dbReference type="SAM" id="MobiDB-lite"/>
    </source>
</evidence>
<dbReference type="Proteomes" id="UP000061432">
    <property type="component" value="Plasmid pMaq22A_1p"/>
</dbReference>
<protein>
    <submittedName>
        <fullName evidence="2">Uncharacterized protein</fullName>
    </submittedName>
</protein>
<dbReference type="KEGG" id="maqu:Maq22A_1p30160"/>
<feature type="region of interest" description="Disordered" evidence="1">
    <location>
        <begin position="1"/>
        <end position="40"/>
    </location>
</feature>
<accession>A0A0C6FMK6</accession>
<dbReference type="AlphaFoldDB" id="A0A0C6FMK6"/>
<dbReference type="PATRIC" id="fig|270351.10.peg.5345"/>
<evidence type="ECO:0000313" key="3">
    <source>
        <dbReference type="Proteomes" id="UP000061432"/>
    </source>
</evidence>
<proteinExistence type="predicted"/>
<keyword evidence="2" id="KW-0614">Plasmid</keyword>
<evidence type="ECO:0000313" key="2">
    <source>
        <dbReference type="EMBL" id="BAQ48397.1"/>
    </source>
</evidence>
<name>A0A0C6FMK6_9HYPH</name>